<sequence>MRTRLFFSVFISIFSVFLINCSSNDEVVPNKRNSISGTWSLTSYGGGFTGQFSHYNKGVITWDFDTINNQVHIKRKREYFGPSSGTYPFELRHNGDNQILYLNDSVQGMIHLNEYEMIFDNVLIATFIR</sequence>
<name>A0ABU7IRQ8_9FLAO</name>
<organism evidence="1 2">
    <name type="scientific">Maribacter cobaltidurans</name>
    <dbReference type="NCBI Taxonomy" id="1178778"/>
    <lineage>
        <taxon>Bacteria</taxon>
        <taxon>Pseudomonadati</taxon>
        <taxon>Bacteroidota</taxon>
        <taxon>Flavobacteriia</taxon>
        <taxon>Flavobacteriales</taxon>
        <taxon>Flavobacteriaceae</taxon>
        <taxon>Maribacter</taxon>
    </lineage>
</organism>
<dbReference type="Proteomes" id="UP001356308">
    <property type="component" value="Unassembled WGS sequence"/>
</dbReference>
<dbReference type="EMBL" id="JAZDDG010000002">
    <property type="protein sequence ID" value="MEE1975348.1"/>
    <property type="molecule type" value="Genomic_DNA"/>
</dbReference>
<comment type="caution">
    <text evidence="1">The sequence shown here is derived from an EMBL/GenBank/DDBJ whole genome shotgun (WGS) entry which is preliminary data.</text>
</comment>
<dbReference type="RefSeq" id="WP_272650174.1">
    <property type="nucleotide sequence ID" value="NZ_JAZDDG010000002.1"/>
</dbReference>
<evidence type="ECO:0000313" key="1">
    <source>
        <dbReference type="EMBL" id="MEE1975348.1"/>
    </source>
</evidence>
<reference evidence="1 2" key="1">
    <citation type="submission" date="2024-01" db="EMBL/GenBank/DDBJ databases">
        <title>Maribacter spp. originated from different algae showed divergent polysaccharides utilization ability.</title>
        <authorList>
            <person name="Wang H."/>
            <person name="Wu Y."/>
        </authorList>
    </citation>
    <scope>NUCLEOTIDE SEQUENCE [LARGE SCALE GENOMIC DNA]</scope>
    <source>
        <strain evidence="1 2">PR1</strain>
    </source>
</reference>
<keyword evidence="2" id="KW-1185">Reference proteome</keyword>
<protein>
    <recommendedName>
        <fullName evidence="3">Lipocalin-like domain-containing protein</fullName>
    </recommendedName>
</protein>
<proteinExistence type="predicted"/>
<accession>A0ABU7IRQ8</accession>
<evidence type="ECO:0008006" key="3">
    <source>
        <dbReference type="Google" id="ProtNLM"/>
    </source>
</evidence>
<evidence type="ECO:0000313" key="2">
    <source>
        <dbReference type="Proteomes" id="UP001356308"/>
    </source>
</evidence>
<gene>
    <name evidence="1" type="ORF">V1I91_04670</name>
</gene>